<evidence type="ECO:0000313" key="3">
    <source>
        <dbReference type="Proteomes" id="UP000468531"/>
    </source>
</evidence>
<name>A0A6P1BTH9_9BRAD</name>
<protein>
    <recommendedName>
        <fullName evidence="1">DUF6916 domain-containing protein</fullName>
    </recommendedName>
</protein>
<dbReference type="Proteomes" id="UP000468531">
    <property type="component" value="Unassembled WGS sequence"/>
</dbReference>
<dbReference type="EMBL" id="VKHP01000204">
    <property type="protein sequence ID" value="NEV00913.1"/>
    <property type="molecule type" value="Genomic_DNA"/>
</dbReference>
<feature type="domain" description="DUF6916" evidence="1">
    <location>
        <begin position="13"/>
        <end position="101"/>
    </location>
</feature>
<evidence type="ECO:0000313" key="2">
    <source>
        <dbReference type="EMBL" id="NEV00913.1"/>
    </source>
</evidence>
<evidence type="ECO:0000259" key="1">
    <source>
        <dbReference type="Pfam" id="PF21880"/>
    </source>
</evidence>
<reference evidence="2 3" key="1">
    <citation type="journal article" date="2020" name="Arch. Microbiol.">
        <title>Bradyrhizobium uaiense sp. nov., a new highly efficient cowpea symbiont.</title>
        <authorList>
            <person name="Cabral Michel D."/>
            <person name="Azarias Guimaraes A."/>
            <person name="Martins da Costa E."/>
            <person name="Soares de Carvalho T."/>
            <person name="Balsanelli E."/>
            <person name="Willems A."/>
            <person name="Maltempi de Souza E."/>
            <person name="de Souza Moreira F.M."/>
        </authorList>
    </citation>
    <scope>NUCLEOTIDE SEQUENCE [LARGE SCALE GENOMIC DNA]</scope>
    <source>
        <strain evidence="2 3">UFLA 03-164</strain>
    </source>
</reference>
<gene>
    <name evidence="2" type="ORF">FNJ47_35235</name>
</gene>
<organism evidence="2 3">
    <name type="scientific">Bradyrhizobium uaiense</name>
    <dbReference type="NCBI Taxonomy" id="2594946"/>
    <lineage>
        <taxon>Bacteria</taxon>
        <taxon>Pseudomonadati</taxon>
        <taxon>Pseudomonadota</taxon>
        <taxon>Alphaproteobacteria</taxon>
        <taxon>Hyphomicrobiales</taxon>
        <taxon>Nitrobacteraceae</taxon>
        <taxon>Bradyrhizobium</taxon>
    </lineage>
</organism>
<dbReference type="AlphaFoldDB" id="A0A6P1BTH9"/>
<dbReference type="InterPro" id="IPR054209">
    <property type="entry name" value="DUF6916"/>
</dbReference>
<keyword evidence="3" id="KW-1185">Reference proteome</keyword>
<sequence length="102" mass="11042">MRMTSTVDLAKLHIDDFRPHQDTEFEMQAADRVVALKLAKVEPAGNSGRPGGAFSLLFEGPKGAWLPQAIYPVRHPALGVIEIFLVPVGPLANGNGYQAIFT</sequence>
<accession>A0A6P1BTH9</accession>
<dbReference type="Pfam" id="PF21880">
    <property type="entry name" value="DUF6916"/>
    <property type="match status" value="1"/>
</dbReference>
<comment type="caution">
    <text evidence="2">The sequence shown here is derived from an EMBL/GenBank/DDBJ whole genome shotgun (WGS) entry which is preliminary data.</text>
</comment>
<proteinExistence type="predicted"/>